<proteinExistence type="predicted"/>
<keyword evidence="2" id="KW-0812">Transmembrane</keyword>
<sequence>MTIDVITISIREDQLSSSSTTGGDCVKGWNIIIPPNELVQPRVMIMSPLLVWGDYGGHRGPRGHVRVNEVGASTGPSHGASGPVIGQCSFFSCVEGAQPMPLFCRWVSDFSSVSPPRSPPNSKELSSSSSSSSSSCTTGRRIRFFMPLLLLFLRTLLGALLIGR</sequence>
<dbReference type="Proteomes" id="UP001417504">
    <property type="component" value="Unassembled WGS sequence"/>
</dbReference>
<protein>
    <submittedName>
        <fullName evidence="3">Uncharacterized protein</fullName>
    </submittedName>
</protein>
<feature type="transmembrane region" description="Helical" evidence="2">
    <location>
        <begin position="144"/>
        <end position="163"/>
    </location>
</feature>
<name>A0AAP0HMP1_9MAGN</name>
<accession>A0AAP0HMP1</accession>
<feature type="compositionally biased region" description="Low complexity" evidence="1">
    <location>
        <begin position="115"/>
        <end position="135"/>
    </location>
</feature>
<evidence type="ECO:0000313" key="3">
    <source>
        <dbReference type="EMBL" id="KAK9089971.1"/>
    </source>
</evidence>
<dbReference type="EMBL" id="JBBNAE010000010">
    <property type="protein sequence ID" value="KAK9089971.1"/>
    <property type="molecule type" value="Genomic_DNA"/>
</dbReference>
<organism evidence="3 4">
    <name type="scientific">Stephania japonica</name>
    <dbReference type="NCBI Taxonomy" id="461633"/>
    <lineage>
        <taxon>Eukaryota</taxon>
        <taxon>Viridiplantae</taxon>
        <taxon>Streptophyta</taxon>
        <taxon>Embryophyta</taxon>
        <taxon>Tracheophyta</taxon>
        <taxon>Spermatophyta</taxon>
        <taxon>Magnoliopsida</taxon>
        <taxon>Ranunculales</taxon>
        <taxon>Menispermaceae</taxon>
        <taxon>Menispermoideae</taxon>
        <taxon>Cissampelideae</taxon>
        <taxon>Stephania</taxon>
    </lineage>
</organism>
<evidence type="ECO:0000313" key="4">
    <source>
        <dbReference type="Proteomes" id="UP001417504"/>
    </source>
</evidence>
<evidence type="ECO:0000256" key="2">
    <source>
        <dbReference type="SAM" id="Phobius"/>
    </source>
</evidence>
<dbReference type="AlphaFoldDB" id="A0AAP0HMP1"/>
<keyword evidence="2" id="KW-1133">Transmembrane helix</keyword>
<evidence type="ECO:0000256" key="1">
    <source>
        <dbReference type="SAM" id="MobiDB-lite"/>
    </source>
</evidence>
<reference evidence="3 4" key="1">
    <citation type="submission" date="2024-01" db="EMBL/GenBank/DDBJ databases">
        <title>Genome assemblies of Stephania.</title>
        <authorList>
            <person name="Yang L."/>
        </authorList>
    </citation>
    <scope>NUCLEOTIDE SEQUENCE [LARGE SCALE GENOMIC DNA]</scope>
    <source>
        <strain evidence="3">QJT</strain>
        <tissue evidence="3">Leaf</tissue>
    </source>
</reference>
<comment type="caution">
    <text evidence="3">The sequence shown here is derived from an EMBL/GenBank/DDBJ whole genome shotgun (WGS) entry which is preliminary data.</text>
</comment>
<keyword evidence="2" id="KW-0472">Membrane</keyword>
<feature type="region of interest" description="Disordered" evidence="1">
    <location>
        <begin position="115"/>
        <end position="137"/>
    </location>
</feature>
<gene>
    <name evidence="3" type="ORF">Sjap_023148</name>
</gene>
<keyword evidence="4" id="KW-1185">Reference proteome</keyword>